<feature type="region of interest" description="Disordered" evidence="1">
    <location>
        <begin position="311"/>
        <end position="338"/>
    </location>
</feature>
<feature type="transmembrane region" description="Helical" evidence="2">
    <location>
        <begin position="6"/>
        <end position="24"/>
    </location>
</feature>
<comment type="caution">
    <text evidence="4">The sequence shown here is derived from an EMBL/GenBank/DDBJ whole genome shotgun (WGS) entry which is preliminary data.</text>
</comment>
<dbReference type="InterPro" id="IPR023393">
    <property type="entry name" value="START-like_dom_sf"/>
</dbReference>
<dbReference type="Pfam" id="PF01852">
    <property type="entry name" value="START"/>
    <property type="match status" value="1"/>
</dbReference>
<dbReference type="InterPro" id="IPR051213">
    <property type="entry name" value="START_lipid_transfer"/>
</dbReference>
<evidence type="ECO:0000259" key="3">
    <source>
        <dbReference type="PROSITE" id="PS50848"/>
    </source>
</evidence>
<dbReference type="SMART" id="SM00234">
    <property type="entry name" value="START"/>
    <property type="match status" value="1"/>
</dbReference>
<proteinExistence type="predicted"/>
<evidence type="ECO:0000256" key="2">
    <source>
        <dbReference type="SAM" id="Phobius"/>
    </source>
</evidence>
<evidence type="ECO:0000313" key="5">
    <source>
        <dbReference type="Proteomes" id="UP001153678"/>
    </source>
</evidence>
<dbReference type="Gene3D" id="3.30.530.20">
    <property type="match status" value="1"/>
</dbReference>
<sequence>MNLEQNNFSIASLVVILGFPPMILHQINRLYYNKDVHQQTSSSQHSASNSLASVPKHKYSELTENLLDTMLAFVHTKNDSLWDLIYEDKEADIKVYKNDEISSCCYKITSTMENTPQTTFDLLADVRRRPEWDHMTAEAGIVEIIDESTRVQYVKMKAVFPTSARDVVTIGYTTQLEDGRMVMVNRSIEHRLCPEKPGIVRIEAGCAGVVVEPIKDQPNKCHVTQIADANPKGWIPKSVISLVSTRDMPTSVKKLNRLLAKMPYQSVSKILSHTPFIPKVPTRPLTPISSSSSSSSLYQFHRKLDSSISEEPLVQDGSETDKSVESLSNESENHNNDRSINRFSTSAFWLTFIQTILFTGGNSYFGGVVPISGGSKKSNGVSSTGRFVIAAAAYTLVLIAGIRKWRNRNVI</sequence>
<dbReference type="AlphaFoldDB" id="A0A9W4SFL5"/>
<evidence type="ECO:0000313" key="4">
    <source>
        <dbReference type="EMBL" id="CAI2167744.1"/>
    </source>
</evidence>
<dbReference type="GO" id="GO:0008289">
    <property type="term" value="F:lipid binding"/>
    <property type="evidence" value="ECO:0007669"/>
    <property type="project" value="InterPro"/>
</dbReference>
<reference evidence="4" key="1">
    <citation type="submission" date="2022-08" db="EMBL/GenBank/DDBJ databases">
        <authorList>
            <person name="Kallberg Y."/>
            <person name="Tangrot J."/>
            <person name="Rosling A."/>
        </authorList>
    </citation>
    <scope>NUCLEOTIDE SEQUENCE</scope>
    <source>
        <strain evidence="4">Wild A</strain>
    </source>
</reference>
<dbReference type="PANTHER" id="PTHR19308">
    <property type="entry name" value="PHOSPHATIDYLCHOLINE TRANSFER PROTEIN"/>
    <property type="match status" value="1"/>
</dbReference>
<feature type="domain" description="START" evidence="3">
    <location>
        <begin position="78"/>
        <end position="264"/>
    </location>
</feature>
<keyword evidence="2" id="KW-1133">Transmembrane helix</keyword>
<keyword evidence="2" id="KW-0812">Transmembrane</keyword>
<dbReference type="OrthoDB" id="333905at2759"/>
<keyword evidence="2" id="KW-0472">Membrane</keyword>
<name>A0A9W4SFL5_9GLOM</name>
<feature type="transmembrane region" description="Helical" evidence="2">
    <location>
        <begin position="385"/>
        <end position="402"/>
    </location>
</feature>
<dbReference type="GO" id="GO:0005737">
    <property type="term" value="C:cytoplasm"/>
    <property type="evidence" value="ECO:0007669"/>
    <property type="project" value="UniProtKB-ARBA"/>
</dbReference>
<gene>
    <name evidence="4" type="ORF">FWILDA_LOCUS3233</name>
</gene>
<protein>
    <submittedName>
        <fullName evidence="4">11175_t:CDS:1</fullName>
    </submittedName>
</protein>
<dbReference type="SUPFAM" id="SSF55961">
    <property type="entry name" value="Bet v1-like"/>
    <property type="match status" value="1"/>
</dbReference>
<dbReference type="Proteomes" id="UP001153678">
    <property type="component" value="Unassembled WGS sequence"/>
</dbReference>
<feature type="transmembrane region" description="Helical" evidence="2">
    <location>
        <begin position="347"/>
        <end position="365"/>
    </location>
</feature>
<dbReference type="InterPro" id="IPR002913">
    <property type="entry name" value="START_lipid-bd_dom"/>
</dbReference>
<accession>A0A9W4SFL5</accession>
<keyword evidence="5" id="KW-1185">Reference proteome</keyword>
<dbReference type="PANTHER" id="PTHR19308:SF14">
    <property type="entry name" value="START DOMAIN-CONTAINING PROTEIN"/>
    <property type="match status" value="1"/>
</dbReference>
<dbReference type="EMBL" id="CAMKVN010000419">
    <property type="protein sequence ID" value="CAI2167744.1"/>
    <property type="molecule type" value="Genomic_DNA"/>
</dbReference>
<evidence type="ECO:0000256" key="1">
    <source>
        <dbReference type="SAM" id="MobiDB-lite"/>
    </source>
</evidence>
<organism evidence="4 5">
    <name type="scientific">Funneliformis geosporum</name>
    <dbReference type="NCBI Taxonomy" id="1117311"/>
    <lineage>
        <taxon>Eukaryota</taxon>
        <taxon>Fungi</taxon>
        <taxon>Fungi incertae sedis</taxon>
        <taxon>Mucoromycota</taxon>
        <taxon>Glomeromycotina</taxon>
        <taxon>Glomeromycetes</taxon>
        <taxon>Glomerales</taxon>
        <taxon>Glomeraceae</taxon>
        <taxon>Funneliformis</taxon>
    </lineage>
</organism>
<dbReference type="CDD" id="cd00177">
    <property type="entry name" value="START"/>
    <property type="match status" value="1"/>
</dbReference>
<dbReference type="PROSITE" id="PS50848">
    <property type="entry name" value="START"/>
    <property type="match status" value="1"/>
</dbReference>